<gene>
    <name evidence="11" type="primary">LOC109462693</name>
</gene>
<dbReference type="RefSeq" id="XP_019614811.1">
    <property type="nucleotide sequence ID" value="XM_019759252.1"/>
</dbReference>
<feature type="domain" description="Thyroglobulin type-1" evidence="8">
    <location>
        <begin position="590"/>
        <end position="673"/>
    </location>
</feature>
<evidence type="ECO:0000313" key="11">
    <source>
        <dbReference type="RefSeq" id="XP_019614811.1"/>
    </source>
</evidence>
<dbReference type="NCBIfam" id="NF040941">
    <property type="entry name" value="GGGWT_bact"/>
    <property type="match status" value="1"/>
</dbReference>
<keyword evidence="4" id="KW-0245">EGF-like domain</keyword>
<reference evidence="11" key="1">
    <citation type="submission" date="2025-08" db="UniProtKB">
        <authorList>
            <consortium name="RefSeq"/>
        </authorList>
    </citation>
    <scope>IDENTIFICATION</scope>
    <source>
        <tissue evidence="11">Gonad</tissue>
    </source>
</reference>
<dbReference type="CDD" id="cd00054">
    <property type="entry name" value="EGF_CA"/>
    <property type="match status" value="1"/>
</dbReference>
<evidence type="ECO:0000256" key="3">
    <source>
        <dbReference type="ARBA" id="ARBA00023157"/>
    </source>
</evidence>
<keyword evidence="2" id="KW-0964">Secreted</keyword>
<dbReference type="PROSITE" id="PS00022">
    <property type="entry name" value="EGF_1"/>
    <property type="match status" value="3"/>
</dbReference>
<feature type="disulfide bond" evidence="4">
    <location>
        <begin position="613"/>
        <end position="622"/>
    </location>
</feature>
<feature type="disulfide bond" evidence="4">
    <location>
        <begin position="250"/>
        <end position="259"/>
    </location>
</feature>
<dbReference type="PROSITE" id="PS51162">
    <property type="entry name" value="THYROGLOBULIN_1_2"/>
    <property type="match status" value="1"/>
</dbReference>
<keyword evidence="5" id="KW-0732">Signal</keyword>
<name>A0A6P4YD19_BRABE</name>
<dbReference type="GeneID" id="109462693"/>
<dbReference type="SUPFAM" id="SSF56496">
    <property type="entry name" value="Fibrinogen C-terminal domain-like"/>
    <property type="match status" value="1"/>
</dbReference>
<dbReference type="InterPro" id="IPR036056">
    <property type="entry name" value="Fibrinogen-like_C"/>
</dbReference>
<dbReference type="SMART" id="SM00409">
    <property type="entry name" value="IG"/>
    <property type="match status" value="1"/>
</dbReference>
<dbReference type="OrthoDB" id="1668230at2759"/>
<evidence type="ECO:0000259" key="6">
    <source>
        <dbReference type="PROSITE" id="PS50026"/>
    </source>
</evidence>
<dbReference type="InterPro" id="IPR003599">
    <property type="entry name" value="Ig_sub"/>
</dbReference>
<feature type="domain" description="EGF-like" evidence="6">
    <location>
        <begin position="229"/>
        <end position="260"/>
    </location>
</feature>
<proteinExistence type="predicted"/>
<dbReference type="Pfam" id="PF00147">
    <property type="entry name" value="Fibrinogen_C"/>
    <property type="match status" value="1"/>
</dbReference>
<dbReference type="SMART" id="SM00181">
    <property type="entry name" value="EGF"/>
    <property type="match status" value="4"/>
</dbReference>
<feature type="domain" description="Ig-like" evidence="7">
    <location>
        <begin position="82"/>
        <end position="198"/>
    </location>
</feature>
<keyword evidence="10" id="KW-1185">Reference proteome</keyword>
<dbReference type="GO" id="GO:0005615">
    <property type="term" value="C:extracellular space"/>
    <property type="evidence" value="ECO:0007669"/>
    <property type="project" value="TreeGrafter"/>
</dbReference>
<dbReference type="Gene3D" id="2.170.300.10">
    <property type="entry name" value="Tie2 ligand-binding domain superfamily"/>
    <property type="match status" value="2"/>
</dbReference>
<keyword evidence="2" id="KW-0272">Extracellular matrix</keyword>
<evidence type="ECO:0000256" key="1">
    <source>
        <dbReference type="ARBA" id="ARBA00004498"/>
    </source>
</evidence>
<feature type="chain" id="PRO_5027907043" evidence="5">
    <location>
        <begin position="32"/>
        <end position="684"/>
    </location>
</feature>
<dbReference type="InterPro" id="IPR050373">
    <property type="entry name" value="Fibrinogen_C-term_domain"/>
</dbReference>
<feature type="signal peptide" evidence="5">
    <location>
        <begin position="1"/>
        <end position="31"/>
    </location>
</feature>
<dbReference type="FunFam" id="2.170.300.10:FF:000003">
    <property type="entry name" value="tyrosine-protein kinase receptor Tie-1 isoform X1"/>
    <property type="match status" value="1"/>
</dbReference>
<dbReference type="AlphaFoldDB" id="A0A6P4YD19"/>
<dbReference type="InterPro" id="IPR013783">
    <property type="entry name" value="Ig-like_fold"/>
</dbReference>
<dbReference type="Proteomes" id="UP000515135">
    <property type="component" value="Unplaced"/>
</dbReference>
<dbReference type="InterPro" id="IPR007110">
    <property type="entry name" value="Ig-like_dom"/>
</dbReference>
<dbReference type="Gene3D" id="3.90.215.10">
    <property type="entry name" value="Gamma Fibrinogen, chain A, domain 1"/>
    <property type="match status" value="1"/>
</dbReference>
<dbReference type="FunFam" id="3.90.215.10:FF:000001">
    <property type="entry name" value="Tenascin isoform 1"/>
    <property type="match status" value="1"/>
</dbReference>
<comment type="subcellular location">
    <subcellularLocation>
        <location evidence="1">Secreted</location>
        <location evidence="1">Extracellular space</location>
        <location evidence="1">Extracellular matrix</location>
    </subcellularLocation>
</comment>
<dbReference type="PANTHER" id="PTHR19143">
    <property type="entry name" value="FIBRINOGEN/TENASCIN/ANGIOPOEITIN"/>
    <property type="match status" value="1"/>
</dbReference>
<evidence type="ECO:0000256" key="5">
    <source>
        <dbReference type="SAM" id="SignalP"/>
    </source>
</evidence>
<dbReference type="SMART" id="SM00186">
    <property type="entry name" value="FBG"/>
    <property type="match status" value="1"/>
</dbReference>
<dbReference type="Gene3D" id="2.60.40.10">
    <property type="entry name" value="Immunoglobulins"/>
    <property type="match status" value="1"/>
</dbReference>
<dbReference type="PROSITE" id="PS50835">
    <property type="entry name" value="IG_LIKE"/>
    <property type="match status" value="1"/>
</dbReference>
<dbReference type="CDD" id="cd00087">
    <property type="entry name" value="FReD"/>
    <property type="match status" value="1"/>
</dbReference>
<feature type="domain" description="EGF-like" evidence="6">
    <location>
        <begin position="584"/>
        <end position="623"/>
    </location>
</feature>
<dbReference type="SUPFAM" id="SSF48726">
    <property type="entry name" value="Immunoglobulin"/>
    <property type="match status" value="1"/>
</dbReference>
<evidence type="ECO:0000259" key="7">
    <source>
        <dbReference type="PROSITE" id="PS50835"/>
    </source>
</evidence>
<evidence type="ECO:0000256" key="2">
    <source>
        <dbReference type="ARBA" id="ARBA00022530"/>
    </source>
</evidence>
<protein>
    <submittedName>
        <fullName evidence="11">Multiple epidermal growth factor-like domains protein 6</fullName>
    </submittedName>
</protein>
<dbReference type="KEGG" id="bbel:109462693"/>
<evidence type="ECO:0000313" key="10">
    <source>
        <dbReference type="Proteomes" id="UP000515135"/>
    </source>
</evidence>
<dbReference type="PROSITE" id="PS51406">
    <property type="entry name" value="FIBRINOGEN_C_2"/>
    <property type="match status" value="1"/>
</dbReference>
<accession>A0A6P4YD19</accession>
<sequence>MKTARKVPGCDKRYGLAVVFLLVCLTPTVTGVVDVTIVSKYQFFDASDHTRLYCYYTGSYSNQNGYQFGVEVDTGSGTTFTPQRSTSLVTGEWWRTRILDTAGDFRVGAFSCQVSNGSQTEKAITFKMKSRADVWPVAFTVTASLGDPVTLQMVQKSSRTGTLLWRKDGVRGTVLTGQNGLNLTIASVQPSDEGIYECYYQGYTDRRQGIMRLIVRGCAKNKWGPPSCTGDCPMCYNGGVCDDNTGECVCPPGFHGQNCESACTNNKIGTSCTRECDGGDCTGQLLCVMDPYGCSCAPGLMGIECNTECPEGLYGAGCTQSCNCAAGPAACNKRTGFCTGGCPVLWTGDSCQIRTDIMEPQDCADVFALGMQDSHVYTIGHPQPFQAYCDMDTDGGGWTVIQRRQDGSVPFDKTWTEYEQGFGNPSGEYWLGLGNIHSLTTQKQNELYVYLEDWETNSRFARYSTFSVGDAGSKYTATIDGYSGDNAGDSLDPSNTRHSINIRQFSTTDQDNDGISTDCAGTFGQGGWWYTPSCGYSMLNGQYLTGCSVPAPGSCRSADGIIWSTWLGYRYSLKKTVMMIRPADFPVSSFRPCENGGNLASGPEDSGLFICACPAGWNGEFCDQACSPACSPGEFGPGCTGTCRCANGDSVCDDVTGVCSSGGCEVGWKEDNCQTGRHINFCTL</sequence>
<comment type="caution">
    <text evidence="4">Lacks conserved residue(s) required for the propagation of feature annotation.</text>
</comment>
<evidence type="ECO:0000256" key="4">
    <source>
        <dbReference type="PROSITE-ProRule" id="PRU00076"/>
    </source>
</evidence>
<feature type="domain" description="Fibrinogen C-terminal" evidence="9">
    <location>
        <begin position="354"/>
        <end position="584"/>
    </location>
</feature>
<organism evidence="10 11">
    <name type="scientific">Branchiostoma belcheri</name>
    <name type="common">Amphioxus</name>
    <dbReference type="NCBI Taxonomy" id="7741"/>
    <lineage>
        <taxon>Eukaryota</taxon>
        <taxon>Metazoa</taxon>
        <taxon>Chordata</taxon>
        <taxon>Cephalochordata</taxon>
        <taxon>Leptocardii</taxon>
        <taxon>Amphioxiformes</taxon>
        <taxon>Branchiostomatidae</taxon>
        <taxon>Branchiostoma</taxon>
    </lineage>
</organism>
<dbReference type="InterPro" id="IPR002181">
    <property type="entry name" value="Fibrinogen_a/b/g_C_dom"/>
</dbReference>
<keyword evidence="3 4" id="KW-1015">Disulfide bond</keyword>
<dbReference type="InterPro" id="IPR000716">
    <property type="entry name" value="Thyroglobulin_1"/>
</dbReference>
<dbReference type="PROSITE" id="PS50026">
    <property type="entry name" value="EGF_3"/>
    <property type="match status" value="2"/>
</dbReference>
<dbReference type="PANTHER" id="PTHR19143:SF458">
    <property type="entry name" value="FIBRINOGEN C-TERMINAL DOMAIN-CONTAINING PROTEIN-RELATED"/>
    <property type="match status" value="1"/>
</dbReference>
<evidence type="ECO:0000259" key="8">
    <source>
        <dbReference type="PROSITE" id="PS51162"/>
    </source>
</evidence>
<evidence type="ECO:0000259" key="9">
    <source>
        <dbReference type="PROSITE" id="PS51406"/>
    </source>
</evidence>
<dbReference type="InterPro" id="IPR014716">
    <property type="entry name" value="Fibrinogen_a/b/g_C_1"/>
</dbReference>
<dbReference type="InterPro" id="IPR036179">
    <property type="entry name" value="Ig-like_dom_sf"/>
</dbReference>
<dbReference type="InterPro" id="IPR000742">
    <property type="entry name" value="EGF"/>
</dbReference>